<evidence type="ECO:0000256" key="1">
    <source>
        <dbReference type="ARBA" id="ARBA00004383"/>
    </source>
</evidence>
<dbReference type="GO" id="GO:0015031">
    <property type="term" value="P:protein transport"/>
    <property type="evidence" value="ECO:0007669"/>
    <property type="project" value="UniProtKB-KW"/>
</dbReference>
<evidence type="ECO:0000259" key="10">
    <source>
        <dbReference type="PROSITE" id="PS52015"/>
    </source>
</evidence>
<accession>A0A1A7BZN8</accession>
<comment type="caution">
    <text evidence="11">The sequence shown here is derived from an EMBL/GenBank/DDBJ whole genome shotgun (WGS) entry which is preliminary data.</text>
</comment>
<evidence type="ECO:0000313" key="12">
    <source>
        <dbReference type="Proteomes" id="UP000092713"/>
    </source>
</evidence>
<sequence length="131" mass="13830">MQANTRAAWHWTAALPLLILAAGCTSIGGQPTATAGKPVLEQEPVADFSSCSKPVYPLASRKARQAGAVMLRFQISAEGKVEEASVARSSGYPLLDEAARSSIAKCRFKPGIAGGKPVSSPAVMQYVWRLD</sequence>
<dbReference type="GO" id="GO:0005886">
    <property type="term" value="C:plasma membrane"/>
    <property type="evidence" value="ECO:0007669"/>
    <property type="project" value="UniProtKB-SubCell"/>
</dbReference>
<keyword evidence="4" id="KW-1003">Cell membrane</keyword>
<dbReference type="EMBL" id="LOCQ01000055">
    <property type="protein sequence ID" value="OBV38967.1"/>
    <property type="molecule type" value="Genomic_DNA"/>
</dbReference>
<reference evidence="11 12" key="1">
    <citation type="submission" date="2016-04" db="EMBL/GenBank/DDBJ databases">
        <title>Draft genome sequence of Janthinobacterium psychrotolerans sp. nov., isolated from freshwater sediments in Denmark.</title>
        <authorList>
            <person name="Gong X."/>
            <person name="Skrivergaard S."/>
            <person name="Korsgaard B.S."/>
            <person name="Schreiber L."/>
            <person name="Marshall I.P."/>
            <person name="Finster K."/>
            <person name="Schramm A."/>
        </authorList>
    </citation>
    <scope>NUCLEOTIDE SEQUENCE [LARGE SCALE GENOMIC DNA]</scope>
    <source>
        <strain evidence="11 12">S3-2</strain>
    </source>
</reference>
<dbReference type="STRING" id="1747903.ASR47_100827"/>
<dbReference type="InterPro" id="IPR037682">
    <property type="entry name" value="TonB_C"/>
</dbReference>
<dbReference type="GO" id="GO:0055085">
    <property type="term" value="P:transmembrane transport"/>
    <property type="evidence" value="ECO:0007669"/>
    <property type="project" value="InterPro"/>
</dbReference>
<keyword evidence="5" id="KW-0997">Cell inner membrane</keyword>
<keyword evidence="9" id="KW-0472">Membrane</keyword>
<dbReference type="PROSITE" id="PS51257">
    <property type="entry name" value="PROKAR_LIPOPROTEIN"/>
    <property type="match status" value="1"/>
</dbReference>
<evidence type="ECO:0000256" key="5">
    <source>
        <dbReference type="ARBA" id="ARBA00022519"/>
    </source>
</evidence>
<comment type="subcellular location">
    <subcellularLocation>
        <location evidence="1">Cell inner membrane</location>
        <topology evidence="1">Single-pass membrane protein</topology>
        <orientation evidence="1">Periplasmic side</orientation>
    </subcellularLocation>
</comment>
<name>A0A1A7BZN8_9BURK</name>
<comment type="similarity">
    <text evidence="2">Belongs to the TonB family.</text>
</comment>
<evidence type="ECO:0000313" key="11">
    <source>
        <dbReference type="EMBL" id="OBV38967.1"/>
    </source>
</evidence>
<keyword evidence="12" id="KW-1185">Reference proteome</keyword>
<evidence type="ECO:0000256" key="3">
    <source>
        <dbReference type="ARBA" id="ARBA00022448"/>
    </source>
</evidence>
<dbReference type="PANTHER" id="PTHR33446">
    <property type="entry name" value="PROTEIN TONB-RELATED"/>
    <property type="match status" value="1"/>
</dbReference>
<dbReference type="PROSITE" id="PS52015">
    <property type="entry name" value="TONB_CTD"/>
    <property type="match status" value="1"/>
</dbReference>
<feature type="domain" description="TonB C-terminal" evidence="10">
    <location>
        <begin position="41"/>
        <end position="131"/>
    </location>
</feature>
<evidence type="ECO:0000256" key="6">
    <source>
        <dbReference type="ARBA" id="ARBA00022692"/>
    </source>
</evidence>
<evidence type="ECO:0000256" key="2">
    <source>
        <dbReference type="ARBA" id="ARBA00006555"/>
    </source>
</evidence>
<evidence type="ECO:0000256" key="4">
    <source>
        <dbReference type="ARBA" id="ARBA00022475"/>
    </source>
</evidence>
<organism evidence="11 12">
    <name type="scientific">Janthinobacterium psychrotolerans</name>
    <dbReference type="NCBI Taxonomy" id="1747903"/>
    <lineage>
        <taxon>Bacteria</taxon>
        <taxon>Pseudomonadati</taxon>
        <taxon>Pseudomonadota</taxon>
        <taxon>Betaproteobacteria</taxon>
        <taxon>Burkholderiales</taxon>
        <taxon>Oxalobacteraceae</taxon>
        <taxon>Janthinobacterium</taxon>
    </lineage>
</organism>
<dbReference type="Gene3D" id="3.30.1150.10">
    <property type="match status" value="1"/>
</dbReference>
<keyword evidence="3" id="KW-0813">Transport</keyword>
<keyword evidence="8" id="KW-1133">Transmembrane helix</keyword>
<evidence type="ECO:0000256" key="8">
    <source>
        <dbReference type="ARBA" id="ARBA00022989"/>
    </source>
</evidence>
<dbReference type="AlphaFoldDB" id="A0A1A7BZN8"/>
<proteinExistence type="inferred from homology"/>
<dbReference type="Pfam" id="PF03544">
    <property type="entry name" value="TonB_C"/>
    <property type="match status" value="1"/>
</dbReference>
<evidence type="ECO:0000256" key="9">
    <source>
        <dbReference type="ARBA" id="ARBA00023136"/>
    </source>
</evidence>
<gene>
    <name evidence="11" type="ORF">ASR47_100827</name>
</gene>
<dbReference type="InterPro" id="IPR006260">
    <property type="entry name" value="TonB/TolA_C"/>
</dbReference>
<evidence type="ECO:0000256" key="7">
    <source>
        <dbReference type="ARBA" id="ARBA00022927"/>
    </source>
</evidence>
<dbReference type="RefSeq" id="WP_065308205.1">
    <property type="nucleotide sequence ID" value="NZ_LOCQ01000055.1"/>
</dbReference>
<protein>
    <submittedName>
        <fullName evidence="11">Protein TonB</fullName>
    </submittedName>
</protein>
<dbReference type="SUPFAM" id="SSF74653">
    <property type="entry name" value="TolA/TonB C-terminal domain"/>
    <property type="match status" value="1"/>
</dbReference>
<dbReference type="NCBIfam" id="TIGR01352">
    <property type="entry name" value="tonB_Cterm"/>
    <property type="match status" value="1"/>
</dbReference>
<keyword evidence="7" id="KW-0653">Protein transport</keyword>
<dbReference type="InterPro" id="IPR051045">
    <property type="entry name" value="TonB-dependent_transducer"/>
</dbReference>
<dbReference type="Proteomes" id="UP000092713">
    <property type="component" value="Unassembled WGS sequence"/>
</dbReference>
<keyword evidence="6" id="KW-0812">Transmembrane</keyword>